<evidence type="ECO:0000259" key="3">
    <source>
        <dbReference type="Pfam" id="PF00892"/>
    </source>
</evidence>
<feature type="transmembrane region" description="Helical" evidence="2">
    <location>
        <begin position="122"/>
        <end position="141"/>
    </location>
</feature>
<evidence type="ECO:0000313" key="5">
    <source>
        <dbReference type="Proteomes" id="UP000886889"/>
    </source>
</evidence>
<reference evidence="4" key="2">
    <citation type="journal article" date="2021" name="PeerJ">
        <title>Extensive microbial diversity within the chicken gut microbiome revealed by metagenomics and culture.</title>
        <authorList>
            <person name="Gilroy R."/>
            <person name="Ravi A."/>
            <person name="Getino M."/>
            <person name="Pursley I."/>
            <person name="Horton D.L."/>
            <person name="Alikhan N.F."/>
            <person name="Baker D."/>
            <person name="Gharbi K."/>
            <person name="Hall N."/>
            <person name="Watson M."/>
            <person name="Adriaenssens E.M."/>
            <person name="Foster-Nyarko E."/>
            <person name="Jarju S."/>
            <person name="Secka A."/>
            <person name="Antonio M."/>
            <person name="Oren A."/>
            <person name="Chaudhuri R.R."/>
            <person name="La Ragione R."/>
            <person name="Hildebrand F."/>
            <person name="Pallen M.J."/>
        </authorList>
    </citation>
    <scope>NUCLEOTIDE SEQUENCE</scope>
    <source>
        <strain evidence="4">ChiBcec6-7307</strain>
    </source>
</reference>
<keyword evidence="2" id="KW-1133">Transmembrane helix</keyword>
<organism evidence="4 5">
    <name type="scientific">Candidatus Merdiplasma excrementigallinarum</name>
    <dbReference type="NCBI Taxonomy" id="2840864"/>
    <lineage>
        <taxon>Bacteria</taxon>
        <taxon>Bacillati</taxon>
        <taxon>Bacillota</taxon>
        <taxon>Clostridia</taxon>
        <taxon>Lachnospirales</taxon>
        <taxon>Lachnospiraceae</taxon>
        <taxon>Lachnospiraceae incertae sedis</taxon>
        <taxon>Candidatus Merdiplasma</taxon>
    </lineage>
</organism>
<dbReference type="Gene3D" id="1.10.3730.20">
    <property type="match status" value="1"/>
</dbReference>
<evidence type="ECO:0000313" key="4">
    <source>
        <dbReference type="EMBL" id="HIV23133.1"/>
    </source>
</evidence>
<reference evidence="4" key="1">
    <citation type="submission" date="2020-10" db="EMBL/GenBank/DDBJ databases">
        <authorList>
            <person name="Gilroy R."/>
        </authorList>
    </citation>
    <scope>NUCLEOTIDE SEQUENCE</scope>
    <source>
        <strain evidence="4">ChiBcec6-7307</strain>
    </source>
</reference>
<dbReference type="SUPFAM" id="SSF103481">
    <property type="entry name" value="Multidrug resistance efflux transporter EmrE"/>
    <property type="match status" value="1"/>
</dbReference>
<dbReference type="EMBL" id="DVOS01000039">
    <property type="protein sequence ID" value="HIV23133.1"/>
    <property type="molecule type" value="Genomic_DNA"/>
</dbReference>
<accession>A0A9D1NXZ2</accession>
<feature type="transmembrane region" description="Helical" evidence="2">
    <location>
        <begin position="62"/>
        <end position="85"/>
    </location>
</feature>
<feature type="transmembrane region" description="Helical" evidence="2">
    <location>
        <begin position="97"/>
        <end position="116"/>
    </location>
</feature>
<comment type="similarity">
    <text evidence="1">Belongs to the EamA transporter family.</text>
</comment>
<keyword evidence="2" id="KW-0812">Transmembrane</keyword>
<evidence type="ECO:0000256" key="1">
    <source>
        <dbReference type="ARBA" id="ARBA00007362"/>
    </source>
</evidence>
<gene>
    <name evidence="4" type="ORF">IAC80_04250</name>
</gene>
<comment type="caution">
    <text evidence="4">The sequence shown here is derived from an EMBL/GenBank/DDBJ whole genome shotgun (WGS) entry which is preliminary data.</text>
</comment>
<feature type="transmembrane region" description="Helical" evidence="2">
    <location>
        <begin position="34"/>
        <end position="56"/>
    </location>
</feature>
<evidence type="ECO:0000256" key="2">
    <source>
        <dbReference type="SAM" id="Phobius"/>
    </source>
</evidence>
<keyword evidence="2" id="KW-0472">Membrane</keyword>
<dbReference type="InterPro" id="IPR000620">
    <property type="entry name" value="EamA_dom"/>
</dbReference>
<dbReference type="Proteomes" id="UP000886889">
    <property type="component" value="Unassembled WGS sequence"/>
</dbReference>
<protein>
    <submittedName>
        <fullName evidence="4">EamA family transporter</fullName>
    </submittedName>
</protein>
<proteinExistence type="inferred from homology"/>
<sequence length="149" mass="16434">MKKQKKNLTKKDVLSAQAGEGAAAGRKGKLEVPILWFFFLHVSLIVNSLAGAASKMAGRQDFLSLGFCFFYGLVLVITFVFALAWQQILKHMSLTFAFTNKPITILWGLLWGVVFFGETMTWNKILGSVVILAGIMIGVSGNDRTEQSE</sequence>
<dbReference type="GO" id="GO:0016020">
    <property type="term" value="C:membrane"/>
    <property type="evidence" value="ECO:0007669"/>
    <property type="project" value="InterPro"/>
</dbReference>
<feature type="domain" description="EamA" evidence="3">
    <location>
        <begin position="27"/>
        <end position="137"/>
    </location>
</feature>
<dbReference type="InterPro" id="IPR037185">
    <property type="entry name" value="EmrE-like"/>
</dbReference>
<name>A0A9D1NXZ2_9FIRM</name>
<dbReference type="AlphaFoldDB" id="A0A9D1NXZ2"/>
<dbReference type="Pfam" id="PF00892">
    <property type="entry name" value="EamA"/>
    <property type="match status" value="1"/>
</dbReference>